<evidence type="ECO:0000256" key="4">
    <source>
        <dbReference type="ARBA" id="ARBA00013235"/>
    </source>
</evidence>
<evidence type="ECO:0000256" key="6">
    <source>
        <dbReference type="ARBA" id="ARBA00022679"/>
    </source>
</evidence>
<evidence type="ECO:0000313" key="12">
    <source>
        <dbReference type="EMBL" id="MBD2848135.1"/>
    </source>
</evidence>
<evidence type="ECO:0000256" key="1">
    <source>
        <dbReference type="ARBA" id="ARBA00002150"/>
    </source>
</evidence>
<dbReference type="EMBL" id="JACXIZ010000054">
    <property type="protein sequence ID" value="MBD2848135.1"/>
    <property type="molecule type" value="Genomic_DNA"/>
</dbReference>
<reference evidence="12" key="1">
    <citation type="submission" date="2020-09" db="EMBL/GenBank/DDBJ databases">
        <title>A novel bacterium of genus Paenibacillus, isolated from South China Sea.</title>
        <authorList>
            <person name="Huang H."/>
            <person name="Mo K."/>
            <person name="Hu Y."/>
        </authorList>
    </citation>
    <scope>NUCLEOTIDE SEQUENCE</scope>
    <source>
        <strain evidence="12">IB182496</strain>
    </source>
</reference>
<dbReference type="RefSeq" id="WP_190921240.1">
    <property type="nucleotide sequence ID" value="NZ_JACXIZ010000054.1"/>
</dbReference>
<proteinExistence type="inferred from homology"/>
<dbReference type="EC" id="2.3.1.28" evidence="4 9"/>
<name>A0A927BYL2_9BACL</name>
<keyword evidence="13" id="KW-1185">Reference proteome</keyword>
<feature type="compositionally biased region" description="Basic and acidic residues" evidence="11">
    <location>
        <begin position="1"/>
        <end position="10"/>
    </location>
</feature>
<keyword evidence="7 9" id="KW-0046">Antibiotic resistance</keyword>
<dbReference type="PANTHER" id="PTHR38474">
    <property type="entry name" value="SLR0299 PROTEIN"/>
    <property type="match status" value="1"/>
</dbReference>
<evidence type="ECO:0000256" key="11">
    <source>
        <dbReference type="SAM" id="MobiDB-lite"/>
    </source>
</evidence>
<comment type="caution">
    <text evidence="12">The sequence shown here is derived from an EMBL/GenBank/DDBJ whole genome shotgun (WGS) entry which is preliminary data.</text>
</comment>
<evidence type="ECO:0000256" key="9">
    <source>
        <dbReference type="RuleBase" id="RU000503"/>
    </source>
</evidence>
<dbReference type="SUPFAM" id="SSF52777">
    <property type="entry name" value="CoA-dependent acyltransferases"/>
    <property type="match status" value="1"/>
</dbReference>
<feature type="region of interest" description="Disordered" evidence="11">
    <location>
        <begin position="1"/>
        <end position="21"/>
    </location>
</feature>
<dbReference type="InterPro" id="IPR023213">
    <property type="entry name" value="CAT-like_dom_sf"/>
</dbReference>
<evidence type="ECO:0000256" key="5">
    <source>
        <dbReference type="ARBA" id="ARBA00020291"/>
    </source>
</evidence>
<dbReference type="GO" id="GO:0008811">
    <property type="term" value="F:chloramphenicol O-acetyltransferase activity"/>
    <property type="evidence" value="ECO:0007669"/>
    <property type="project" value="UniProtKB-EC"/>
</dbReference>
<dbReference type="PANTHER" id="PTHR38474:SF2">
    <property type="entry name" value="CHLORAMPHENICOL ACETYLTRANSFERASE"/>
    <property type="match status" value="1"/>
</dbReference>
<dbReference type="InterPro" id="IPR001707">
    <property type="entry name" value="Cmp_AcTrfase"/>
</dbReference>
<dbReference type="GO" id="GO:0046677">
    <property type="term" value="P:response to antibiotic"/>
    <property type="evidence" value="ECO:0007669"/>
    <property type="project" value="UniProtKB-KW"/>
</dbReference>
<comment type="catalytic activity">
    <reaction evidence="9">
        <text>chloramphenicol + acetyl-CoA = chloramphenicol 3-acetate + CoA</text>
        <dbReference type="Rhea" id="RHEA:18421"/>
        <dbReference type="ChEBI" id="CHEBI:16730"/>
        <dbReference type="ChEBI" id="CHEBI:17698"/>
        <dbReference type="ChEBI" id="CHEBI:57287"/>
        <dbReference type="ChEBI" id="CHEBI:57288"/>
        <dbReference type="EC" id="2.3.1.28"/>
    </reaction>
</comment>
<comment type="similarity">
    <text evidence="2 10">Belongs to the chloramphenicol acetyltransferase family.</text>
</comment>
<evidence type="ECO:0000256" key="10">
    <source>
        <dbReference type="RuleBase" id="RU004156"/>
    </source>
</evidence>
<evidence type="ECO:0000256" key="3">
    <source>
        <dbReference type="ARBA" id="ARBA00011233"/>
    </source>
</evidence>
<dbReference type="Gene3D" id="3.30.559.10">
    <property type="entry name" value="Chloramphenicol acetyltransferase-like domain"/>
    <property type="match status" value="1"/>
</dbReference>
<dbReference type="Pfam" id="PF00302">
    <property type="entry name" value="CAT"/>
    <property type="match status" value="1"/>
</dbReference>
<evidence type="ECO:0000256" key="2">
    <source>
        <dbReference type="ARBA" id="ARBA00010571"/>
    </source>
</evidence>
<keyword evidence="8 9" id="KW-0012">Acyltransferase</keyword>
<accession>A0A927BYL2</accession>
<evidence type="ECO:0000256" key="7">
    <source>
        <dbReference type="ARBA" id="ARBA00023251"/>
    </source>
</evidence>
<dbReference type="AlphaFoldDB" id="A0A927BYL2"/>
<comment type="function">
    <text evidence="1 9">This enzyme is an effector of chloramphenicol resistance in bacteria.</text>
</comment>
<comment type="subunit">
    <text evidence="3">Homotrimer.</text>
</comment>
<dbReference type="InterPro" id="IPR018372">
    <property type="entry name" value="Chloramphenicol_AcTrfase_AS"/>
</dbReference>
<sequence length="103" mass="11503">MRSEGCEGHGKGSGFRLPDEPPNTFPVSSIPWVNFMAFHLHLYDEGTFLRPIFTMGRFDRSRGAVLLPLTAQLHHAVCDGYHAGVLFRELQARADSCADWLDG</sequence>
<evidence type="ECO:0000313" key="13">
    <source>
        <dbReference type="Proteomes" id="UP000621560"/>
    </source>
</evidence>
<keyword evidence="6 9" id="KW-0808">Transferase</keyword>
<protein>
    <recommendedName>
        <fullName evidence="5 9">Chloramphenicol acetyltransferase</fullName>
        <ecNumber evidence="4 9">2.3.1.28</ecNumber>
    </recommendedName>
</protein>
<organism evidence="12 13">
    <name type="scientific">Paenibacillus sabuli</name>
    <dbReference type="NCBI Taxonomy" id="2772509"/>
    <lineage>
        <taxon>Bacteria</taxon>
        <taxon>Bacillati</taxon>
        <taxon>Bacillota</taxon>
        <taxon>Bacilli</taxon>
        <taxon>Bacillales</taxon>
        <taxon>Paenibacillaceae</taxon>
        <taxon>Paenibacillus</taxon>
    </lineage>
</organism>
<dbReference type="Proteomes" id="UP000621560">
    <property type="component" value="Unassembled WGS sequence"/>
</dbReference>
<gene>
    <name evidence="12" type="ORF">IDH44_23300</name>
</gene>
<evidence type="ECO:0000256" key="8">
    <source>
        <dbReference type="ARBA" id="ARBA00023315"/>
    </source>
</evidence>
<dbReference type="PROSITE" id="PS00100">
    <property type="entry name" value="CAT"/>
    <property type="match status" value="1"/>
</dbReference>